<evidence type="ECO:0000256" key="1">
    <source>
        <dbReference type="ARBA" id="ARBA00004651"/>
    </source>
</evidence>
<keyword evidence="2" id="KW-0812">Transmembrane</keyword>
<dbReference type="AlphaFoldDB" id="A0A9D1DVI0"/>
<dbReference type="Pfam" id="PF07690">
    <property type="entry name" value="MFS_1"/>
    <property type="match status" value="1"/>
</dbReference>
<dbReference type="Gene3D" id="1.20.1250.20">
    <property type="entry name" value="MFS general substrate transporter like domains"/>
    <property type="match status" value="2"/>
</dbReference>
<feature type="transmembrane region" description="Helical" evidence="2">
    <location>
        <begin position="376"/>
        <end position="396"/>
    </location>
</feature>
<feature type="transmembrane region" description="Helical" evidence="2">
    <location>
        <begin position="208"/>
        <end position="228"/>
    </location>
</feature>
<comment type="subcellular location">
    <subcellularLocation>
        <location evidence="1">Cell membrane</location>
        <topology evidence="1">Multi-pass membrane protein</topology>
    </subcellularLocation>
</comment>
<dbReference type="GO" id="GO:0005886">
    <property type="term" value="C:plasma membrane"/>
    <property type="evidence" value="ECO:0007669"/>
    <property type="project" value="UniProtKB-SubCell"/>
</dbReference>
<feature type="transmembrane region" description="Helical" evidence="2">
    <location>
        <begin position="304"/>
        <end position="322"/>
    </location>
</feature>
<reference evidence="3" key="2">
    <citation type="journal article" date="2021" name="PeerJ">
        <title>Extensive microbial diversity within the chicken gut microbiome revealed by metagenomics and culture.</title>
        <authorList>
            <person name="Gilroy R."/>
            <person name="Ravi A."/>
            <person name="Getino M."/>
            <person name="Pursley I."/>
            <person name="Horton D.L."/>
            <person name="Alikhan N.F."/>
            <person name="Baker D."/>
            <person name="Gharbi K."/>
            <person name="Hall N."/>
            <person name="Watson M."/>
            <person name="Adriaenssens E.M."/>
            <person name="Foster-Nyarko E."/>
            <person name="Jarju S."/>
            <person name="Secka A."/>
            <person name="Antonio M."/>
            <person name="Oren A."/>
            <person name="Chaudhuri R.R."/>
            <person name="La Ragione R."/>
            <person name="Hildebrand F."/>
            <person name="Pallen M.J."/>
        </authorList>
    </citation>
    <scope>NUCLEOTIDE SEQUENCE</scope>
    <source>
        <strain evidence="3">CHK184-20233</strain>
    </source>
</reference>
<feature type="transmembrane region" description="Helical" evidence="2">
    <location>
        <begin position="352"/>
        <end position="370"/>
    </location>
</feature>
<dbReference type="InterPro" id="IPR011701">
    <property type="entry name" value="MFS"/>
</dbReference>
<keyword evidence="2" id="KW-0472">Membrane</keyword>
<dbReference type="SUPFAM" id="SSF103473">
    <property type="entry name" value="MFS general substrate transporter"/>
    <property type="match status" value="1"/>
</dbReference>
<dbReference type="EMBL" id="DVHC01000065">
    <property type="protein sequence ID" value="HIR59771.1"/>
    <property type="molecule type" value="Genomic_DNA"/>
</dbReference>
<accession>A0A9D1DVI0</accession>
<evidence type="ECO:0000256" key="2">
    <source>
        <dbReference type="SAM" id="Phobius"/>
    </source>
</evidence>
<dbReference type="GO" id="GO:0022857">
    <property type="term" value="F:transmembrane transporter activity"/>
    <property type="evidence" value="ECO:0007669"/>
    <property type="project" value="InterPro"/>
</dbReference>
<gene>
    <name evidence="3" type="ORF">IAB38_06945</name>
</gene>
<feature type="transmembrane region" description="Helical" evidence="2">
    <location>
        <begin position="248"/>
        <end position="269"/>
    </location>
</feature>
<name>A0A9D1DVI0_9FIRM</name>
<feature type="transmembrane region" description="Helical" evidence="2">
    <location>
        <begin position="14"/>
        <end position="36"/>
    </location>
</feature>
<sequence>MVVNKKRIVLSNKIYPLFAGLSGDLIFYIAINTLFLTEVKHLSALEISSLTTISIFVMLILNPLVMKIINKIGALNSVRVGVTVLFLGAFLITVGNNYFTILIGSILYESYSYFKKMDTVILRKNLSFLKEEDKHLEYESKGSLIYAIVTMFTSFVSGFLFNLNNYLPMICCLIFCLINLFLVNFLYEVKTPNNKVIKKDKRKVKITHLVFLILLLFAVCYAIIDLGQNNSKLFIQYKLDSFLSLENVSIILTLIVSASRIVRVVANYFFITIYEKYKSKILSIIGYSLLISFVLILIGNFIPFKVFGIILMSIGFCLFFAIRDPFDNYIKELLLNNTKQEDHEIMINKLNFTRKLGKLIISSLITLILLKDILTYVMIFLLGLSCFSLVIVYEIYKILKKKKYA</sequence>
<feature type="transmembrane region" description="Helical" evidence="2">
    <location>
        <begin position="281"/>
        <end position="298"/>
    </location>
</feature>
<feature type="transmembrane region" description="Helical" evidence="2">
    <location>
        <begin position="167"/>
        <end position="187"/>
    </location>
</feature>
<feature type="transmembrane region" description="Helical" evidence="2">
    <location>
        <begin position="144"/>
        <end position="161"/>
    </location>
</feature>
<keyword evidence="2" id="KW-1133">Transmembrane helix</keyword>
<proteinExistence type="predicted"/>
<evidence type="ECO:0000313" key="3">
    <source>
        <dbReference type="EMBL" id="HIR59771.1"/>
    </source>
</evidence>
<feature type="transmembrane region" description="Helical" evidence="2">
    <location>
        <begin position="42"/>
        <end position="61"/>
    </location>
</feature>
<dbReference type="InterPro" id="IPR036259">
    <property type="entry name" value="MFS_trans_sf"/>
</dbReference>
<protein>
    <recommendedName>
        <fullName evidence="5">MFS transporter</fullName>
    </recommendedName>
</protein>
<organism evidence="3 4">
    <name type="scientific">Candidatus Onthousia excrementipullorum</name>
    <dbReference type="NCBI Taxonomy" id="2840884"/>
    <lineage>
        <taxon>Bacteria</taxon>
        <taxon>Bacillati</taxon>
        <taxon>Bacillota</taxon>
        <taxon>Bacilli</taxon>
        <taxon>Candidatus Onthousia</taxon>
    </lineage>
</organism>
<comment type="caution">
    <text evidence="3">The sequence shown here is derived from an EMBL/GenBank/DDBJ whole genome shotgun (WGS) entry which is preliminary data.</text>
</comment>
<evidence type="ECO:0000313" key="4">
    <source>
        <dbReference type="Proteomes" id="UP000824232"/>
    </source>
</evidence>
<evidence type="ECO:0008006" key="5">
    <source>
        <dbReference type="Google" id="ProtNLM"/>
    </source>
</evidence>
<dbReference type="Proteomes" id="UP000824232">
    <property type="component" value="Unassembled WGS sequence"/>
</dbReference>
<reference evidence="3" key="1">
    <citation type="submission" date="2020-10" db="EMBL/GenBank/DDBJ databases">
        <authorList>
            <person name="Gilroy R."/>
        </authorList>
    </citation>
    <scope>NUCLEOTIDE SEQUENCE</scope>
    <source>
        <strain evidence="3">CHK184-20233</strain>
    </source>
</reference>